<dbReference type="PROSITE" id="PS51670">
    <property type="entry name" value="SHKT"/>
    <property type="match status" value="1"/>
</dbReference>
<evidence type="ECO:0000313" key="4">
    <source>
        <dbReference type="EMBL" id="CAL4191818.1"/>
    </source>
</evidence>
<accession>A0AAV2SH53</accession>
<dbReference type="SMART" id="SM00254">
    <property type="entry name" value="ShKT"/>
    <property type="match status" value="1"/>
</dbReference>
<comment type="caution">
    <text evidence="1">Lacks conserved residue(s) required for the propagation of feature annotation.</text>
</comment>
<evidence type="ECO:0000313" key="5">
    <source>
        <dbReference type="Proteomes" id="UP001497623"/>
    </source>
</evidence>
<name>A0AAV2SH53_MEGNR</name>
<comment type="caution">
    <text evidence="4">The sequence shown here is derived from an EMBL/GenBank/DDBJ whole genome shotgun (WGS) entry which is preliminary data.</text>
</comment>
<dbReference type="EMBL" id="CAXKWB010068172">
    <property type="protein sequence ID" value="CAL4191818.1"/>
    <property type="molecule type" value="Genomic_DNA"/>
</dbReference>
<feature type="region of interest" description="Disordered" evidence="2">
    <location>
        <begin position="56"/>
        <end position="99"/>
    </location>
</feature>
<evidence type="ECO:0000256" key="2">
    <source>
        <dbReference type="SAM" id="MobiDB-lite"/>
    </source>
</evidence>
<feature type="non-terminal residue" evidence="4">
    <location>
        <position position="99"/>
    </location>
</feature>
<keyword evidence="1" id="KW-1015">Disulfide bond</keyword>
<protein>
    <recommendedName>
        <fullName evidence="3">ShKT domain-containing protein</fullName>
    </recommendedName>
</protein>
<dbReference type="AlphaFoldDB" id="A0AAV2SH53"/>
<proteinExistence type="predicted"/>
<reference evidence="4 5" key="1">
    <citation type="submission" date="2024-05" db="EMBL/GenBank/DDBJ databases">
        <authorList>
            <person name="Wallberg A."/>
        </authorList>
    </citation>
    <scope>NUCLEOTIDE SEQUENCE [LARGE SCALE GENOMIC DNA]</scope>
</reference>
<feature type="non-terminal residue" evidence="4">
    <location>
        <position position="1"/>
    </location>
</feature>
<evidence type="ECO:0000259" key="3">
    <source>
        <dbReference type="PROSITE" id="PS51670"/>
    </source>
</evidence>
<dbReference type="Pfam" id="PF01549">
    <property type="entry name" value="ShK"/>
    <property type="match status" value="1"/>
</dbReference>
<dbReference type="Proteomes" id="UP001497623">
    <property type="component" value="Unassembled WGS sequence"/>
</dbReference>
<feature type="compositionally biased region" description="Pro residues" evidence="2">
    <location>
        <begin position="58"/>
        <end position="71"/>
    </location>
</feature>
<feature type="region of interest" description="Disordered" evidence="2">
    <location>
        <begin position="1"/>
        <end position="22"/>
    </location>
</feature>
<feature type="disulfide bond" evidence="1">
    <location>
        <begin position="18"/>
        <end position="52"/>
    </location>
</feature>
<evidence type="ECO:0000256" key="1">
    <source>
        <dbReference type="PROSITE-ProRule" id="PRU01005"/>
    </source>
</evidence>
<feature type="domain" description="ShKT" evidence="3">
    <location>
        <begin position="18"/>
        <end position="52"/>
    </location>
</feature>
<dbReference type="InterPro" id="IPR003582">
    <property type="entry name" value="ShKT_dom"/>
</dbReference>
<sequence>TPNGIRAVWDQTQPREQCKDKHSSCPMWGTHGDCRRNPNYMVPNCAYTCNTCLVGPHQSPPPARHSPPLPLQPSQLGHSTHQRGPNTNFTTSHRHYAHP</sequence>
<feature type="compositionally biased region" description="Polar residues" evidence="2">
    <location>
        <begin position="77"/>
        <end position="91"/>
    </location>
</feature>
<keyword evidence="5" id="KW-1185">Reference proteome</keyword>
<gene>
    <name evidence="4" type="ORF">MNOR_LOCUS36653</name>
</gene>
<organism evidence="4 5">
    <name type="scientific">Meganyctiphanes norvegica</name>
    <name type="common">Northern krill</name>
    <name type="synonym">Thysanopoda norvegica</name>
    <dbReference type="NCBI Taxonomy" id="48144"/>
    <lineage>
        <taxon>Eukaryota</taxon>
        <taxon>Metazoa</taxon>
        <taxon>Ecdysozoa</taxon>
        <taxon>Arthropoda</taxon>
        <taxon>Crustacea</taxon>
        <taxon>Multicrustacea</taxon>
        <taxon>Malacostraca</taxon>
        <taxon>Eumalacostraca</taxon>
        <taxon>Eucarida</taxon>
        <taxon>Euphausiacea</taxon>
        <taxon>Euphausiidae</taxon>
        <taxon>Meganyctiphanes</taxon>
    </lineage>
</organism>